<gene>
    <name evidence="1" type="ORF">ACFPRA_16455</name>
</gene>
<proteinExistence type="predicted"/>
<dbReference type="Proteomes" id="UP001596109">
    <property type="component" value="Unassembled WGS sequence"/>
</dbReference>
<protein>
    <submittedName>
        <fullName evidence="1">Uncharacterized protein</fullName>
    </submittedName>
</protein>
<comment type="caution">
    <text evidence="1">The sequence shown here is derived from an EMBL/GenBank/DDBJ whole genome shotgun (WGS) entry which is preliminary data.</text>
</comment>
<sequence length="419" mass="48886">MDERLQKIVDEAQTEFGLDAYRLERYGIYKQRDSKGEAYYQFSMEWFPKELNEPVEEDLNPEGTASIAYNIQEKRFESVIFVQGQSFSKKKHFVGKSVEEVVAWVEQQTGWTYLDDFKLTQVNEHEIEFEFDVNGIRISPGCSITVKFDDEGKLTHFSTYGSLPYREEIEKSDFTLTLEEIEPLVKRQLQLIKFPSEADMRFVPAYAMEEVFVTVDGKRIIPFFEHERTEVTVDEVMKWDTPLEMEIERQQIELTSVASVEDAFGNVDLEKQMLTEEQLEQAKKVVLDLLRAEYPDESGQWKLYKFQRQENFIEAHCRMIEENPSILKRKLVVFIDPEQMSVLNFMDNDAMFEIFESFAPAEQEKVTHEEAFEKMIPYITLDPTYLYDELSGKYILCGLLDAAEAVDAVTGEIIALSDL</sequence>
<keyword evidence="2" id="KW-1185">Reference proteome</keyword>
<dbReference type="RefSeq" id="WP_381437069.1">
    <property type="nucleotide sequence ID" value="NZ_JBHSNO010000008.1"/>
</dbReference>
<evidence type="ECO:0000313" key="1">
    <source>
        <dbReference type="EMBL" id="MFC5590499.1"/>
    </source>
</evidence>
<evidence type="ECO:0000313" key="2">
    <source>
        <dbReference type="Proteomes" id="UP001596109"/>
    </source>
</evidence>
<organism evidence="1 2">
    <name type="scientific">Sporosarcina soli</name>
    <dbReference type="NCBI Taxonomy" id="334736"/>
    <lineage>
        <taxon>Bacteria</taxon>
        <taxon>Bacillati</taxon>
        <taxon>Bacillota</taxon>
        <taxon>Bacilli</taxon>
        <taxon>Bacillales</taxon>
        <taxon>Caryophanaceae</taxon>
        <taxon>Sporosarcina</taxon>
    </lineage>
</organism>
<reference evidence="2" key="1">
    <citation type="journal article" date="2019" name="Int. J. Syst. Evol. Microbiol.">
        <title>The Global Catalogue of Microorganisms (GCM) 10K type strain sequencing project: providing services to taxonomists for standard genome sequencing and annotation.</title>
        <authorList>
            <consortium name="The Broad Institute Genomics Platform"/>
            <consortium name="The Broad Institute Genome Sequencing Center for Infectious Disease"/>
            <person name="Wu L."/>
            <person name="Ma J."/>
        </authorList>
    </citation>
    <scope>NUCLEOTIDE SEQUENCE [LARGE SCALE GENOMIC DNA]</scope>
    <source>
        <strain evidence="2">CGMCC 4.1434</strain>
    </source>
</reference>
<dbReference type="EMBL" id="JBHSNO010000008">
    <property type="protein sequence ID" value="MFC5590499.1"/>
    <property type="molecule type" value="Genomic_DNA"/>
</dbReference>
<accession>A0ABW0TNM7</accession>
<name>A0ABW0TNM7_9BACL</name>